<name>A0A0M0GFT1_SPOGL</name>
<gene>
    <name evidence="1" type="ORF">AF332_17055</name>
</gene>
<dbReference type="RefSeq" id="WP_053435718.1">
    <property type="nucleotide sequence ID" value="NZ_LGUF01000007.1"/>
</dbReference>
<dbReference type="SUPFAM" id="SSF53448">
    <property type="entry name" value="Nucleotide-diphospho-sugar transferases"/>
    <property type="match status" value="1"/>
</dbReference>
<dbReference type="OrthoDB" id="2677418at2"/>
<dbReference type="STRING" id="1459.AF332_17055"/>
<reference evidence="2" key="1">
    <citation type="submission" date="2015-07" db="EMBL/GenBank/DDBJ databases">
        <title>Fjat-10036 dsm4.</title>
        <authorList>
            <person name="Liu B."/>
            <person name="Wang J."/>
            <person name="Zhu Y."/>
            <person name="Liu G."/>
            <person name="Chen Q."/>
            <person name="Chen Z."/>
            <person name="Lan J."/>
            <person name="Che J."/>
            <person name="Ge C."/>
            <person name="Shi H."/>
            <person name="Pan Z."/>
            <person name="Liu X."/>
        </authorList>
    </citation>
    <scope>NUCLEOTIDE SEQUENCE [LARGE SCALE GENOMIC DNA]</scope>
    <source>
        <strain evidence="2">DSM 4</strain>
    </source>
</reference>
<evidence type="ECO:0000313" key="2">
    <source>
        <dbReference type="Proteomes" id="UP000037109"/>
    </source>
</evidence>
<comment type="caution">
    <text evidence="1">The sequence shown here is derived from an EMBL/GenBank/DDBJ whole genome shotgun (WGS) entry which is preliminary data.</text>
</comment>
<proteinExistence type="predicted"/>
<accession>A0A0M0GFT1</accession>
<dbReference type="InterPro" id="IPR029063">
    <property type="entry name" value="SAM-dependent_MTases_sf"/>
</dbReference>
<dbReference type="AlphaFoldDB" id="A0A0M0GFT1"/>
<dbReference type="Gene3D" id="3.90.550.10">
    <property type="entry name" value="Spore Coat Polysaccharide Biosynthesis Protein SpsA, Chain A"/>
    <property type="match status" value="1"/>
</dbReference>
<dbReference type="Proteomes" id="UP000037109">
    <property type="component" value="Unassembled WGS sequence"/>
</dbReference>
<dbReference type="Gene3D" id="3.40.50.150">
    <property type="entry name" value="Vaccinia Virus protein VP39"/>
    <property type="match status" value="1"/>
</dbReference>
<sequence>MKEYPEMNSMKDLEGINYLDRHHSKSCYDLYKFMGNFIPDLKNKNVLEIRYKKRNHLELPLEGNEKYSELDNGRSDGEASDIGFSRLLTKYEYCEPENLNEGKTYDVIVLNHIIEYTSDFEMESTWEKIKKTLSPGGYIILKNTVYDNLNPVDENHSLNNIEEARYHDQILGTILRICLKHGFIVAGHTDNCFGIVKKTELPFYNKSLQDIYLTSFEQLLSKHGVSKVYYEDEELEEAVPRPGRLLIGCVTENIKKYRDQTLRLVHSIRWFGGSISRADIFVCIVDDTEPKFVKELNKLGAFVRVVKRFSKDHPQSNKLRLFEIPEINFYDSVLLLDCDTLVVQDPSPYIDGKYFQAEIAAGPTVPHYVFKSLFSHFGLNLLPLDYKTIVTNTKTMMYCNAGVLLFPKKTLQTFYPIWKKYTLSLIDNKHLLGKYFNFCEQASLTLAYADYPIPFRKFPMEMNFHLFESKLSRIKDCDPVIIHYHNQIDEDGLIIDKTSSLSAKNRIKQFNERLIQFYKKEEQS</sequence>
<evidence type="ECO:0000313" key="1">
    <source>
        <dbReference type="EMBL" id="KON88342.1"/>
    </source>
</evidence>
<dbReference type="PATRIC" id="fig|1459.3.peg.3738"/>
<dbReference type="SUPFAM" id="SSF53335">
    <property type="entry name" value="S-adenosyl-L-methionine-dependent methyltransferases"/>
    <property type="match status" value="1"/>
</dbReference>
<dbReference type="EMBL" id="LGUF01000007">
    <property type="protein sequence ID" value="KON88342.1"/>
    <property type="molecule type" value="Genomic_DNA"/>
</dbReference>
<organism evidence="1 2">
    <name type="scientific">Sporosarcina globispora</name>
    <name type="common">Bacillus globisporus</name>
    <dbReference type="NCBI Taxonomy" id="1459"/>
    <lineage>
        <taxon>Bacteria</taxon>
        <taxon>Bacillati</taxon>
        <taxon>Bacillota</taxon>
        <taxon>Bacilli</taxon>
        <taxon>Bacillales</taxon>
        <taxon>Caryophanaceae</taxon>
        <taxon>Sporosarcina</taxon>
    </lineage>
</organism>
<keyword evidence="2" id="KW-1185">Reference proteome</keyword>
<protein>
    <submittedName>
        <fullName evidence="1">Uncharacterized protein</fullName>
    </submittedName>
</protein>
<dbReference type="InterPro" id="IPR029044">
    <property type="entry name" value="Nucleotide-diphossugar_trans"/>
</dbReference>